<reference evidence="1 2" key="2">
    <citation type="journal article" date="2022" name="Mol. Ecol. Resour.">
        <title>The genomes of chicory, endive, great burdock and yacon provide insights into Asteraceae paleo-polyploidization history and plant inulin production.</title>
        <authorList>
            <person name="Fan W."/>
            <person name="Wang S."/>
            <person name="Wang H."/>
            <person name="Wang A."/>
            <person name="Jiang F."/>
            <person name="Liu H."/>
            <person name="Zhao H."/>
            <person name="Xu D."/>
            <person name="Zhang Y."/>
        </authorList>
    </citation>
    <scope>NUCLEOTIDE SEQUENCE [LARGE SCALE GENOMIC DNA]</scope>
    <source>
        <strain evidence="2">cv. Yunnan</strain>
        <tissue evidence="1">Leaves</tissue>
    </source>
</reference>
<keyword evidence="2" id="KW-1185">Reference proteome</keyword>
<reference evidence="2" key="1">
    <citation type="journal article" date="2022" name="Mol. Ecol. Resour.">
        <title>The genomes of chicory, endive, great burdock and yacon provide insights into Asteraceae palaeo-polyploidization history and plant inulin production.</title>
        <authorList>
            <person name="Fan W."/>
            <person name="Wang S."/>
            <person name="Wang H."/>
            <person name="Wang A."/>
            <person name="Jiang F."/>
            <person name="Liu H."/>
            <person name="Zhao H."/>
            <person name="Xu D."/>
            <person name="Zhang Y."/>
        </authorList>
    </citation>
    <scope>NUCLEOTIDE SEQUENCE [LARGE SCALE GENOMIC DNA]</scope>
    <source>
        <strain evidence="2">cv. Yunnan</strain>
    </source>
</reference>
<evidence type="ECO:0000313" key="1">
    <source>
        <dbReference type="EMBL" id="KAI3801048.1"/>
    </source>
</evidence>
<sequence>MVMGGNFRDRQISSNTFHFTSSNFLISVWVETGFTHEFNTKSLRNFIEHVVDAELNDRLLPLLATSAATTTTVLDFQDILQRLAFDNICKIAFGYDPACLMPDAIFATAFDEAVMISTGRMRANHPLIWKLKRLLNIGSEQRLRRAVATVREFAEKLTREKISEMEKKSNFRRSTFSVFELRRDTTFAALTWFFWLLHKNTRIEIEILKEINQKSETSIYEEVKDMVYTHASLCESMRLYPPVAIDAKQAADDDVLPDNTLVKKGYLVTYHIYAMGRSEELWGADWAEFRPERWLEKDVLGRWVFKPREGYEYPVFQAGPRICLGKVMAFLQMKRVVAEKKETLVFIDPIPSFFLRSPIVPFFAPFLCRSLSPLSGFCTIFLPNLEPDPFGFWLFDVSYLVDPRVCLKVLRVINIPWITMR</sequence>
<protein>
    <submittedName>
        <fullName evidence="1">Uncharacterized protein</fullName>
    </submittedName>
</protein>
<dbReference type="EMBL" id="CM042027">
    <property type="protein sequence ID" value="KAI3801048.1"/>
    <property type="molecule type" value="Genomic_DNA"/>
</dbReference>
<evidence type="ECO:0000313" key="2">
    <source>
        <dbReference type="Proteomes" id="UP001056120"/>
    </source>
</evidence>
<dbReference type="Proteomes" id="UP001056120">
    <property type="component" value="Linkage Group LG10"/>
</dbReference>
<name>A0ACB9I0F0_9ASTR</name>
<proteinExistence type="predicted"/>
<comment type="caution">
    <text evidence="1">The sequence shown here is derived from an EMBL/GenBank/DDBJ whole genome shotgun (WGS) entry which is preliminary data.</text>
</comment>
<gene>
    <name evidence="1" type="ORF">L1987_29149</name>
</gene>
<accession>A0ACB9I0F0</accession>
<organism evidence="1 2">
    <name type="scientific">Smallanthus sonchifolius</name>
    <dbReference type="NCBI Taxonomy" id="185202"/>
    <lineage>
        <taxon>Eukaryota</taxon>
        <taxon>Viridiplantae</taxon>
        <taxon>Streptophyta</taxon>
        <taxon>Embryophyta</taxon>
        <taxon>Tracheophyta</taxon>
        <taxon>Spermatophyta</taxon>
        <taxon>Magnoliopsida</taxon>
        <taxon>eudicotyledons</taxon>
        <taxon>Gunneridae</taxon>
        <taxon>Pentapetalae</taxon>
        <taxon>asterids</taxon>
        <taxon>campanulids</taxon>
        <taxon>Asterales</taxon>
        <taxon>Asteraceae</taxon>
        <taxon>Asteroideae</taxon>
        <taxon>Heliantheae alliance</taxon>
        <taxon>Millerieae</taxon>
        <taxon>Smallanthus</taxon>
    </lineage>
</organism>